<dbReference type="Proteomes" id="UP000293874">
    <property type="component" value="Unassembled WGS sequence"/>
</dbReference>
<organism evidence="2 3">
    <name type="scientific">Pseudobacter ginsenosidimutans</name>
    <dbReference type="NCBI Taxonomy" id="661488"/>
    <lineage>
        <taxon>Bacteria</taxon>
        <taxon>Pseudomonadati</taxon>
        <taxon>Bacteroidota</taxon>
        <taxon>Chitinophagia</taxon>
        <taxon>Chitinophagales</taxon>
        <taxon>Chitinophagaceae</taxon>
        <taxon>Pseudobacter</taxon>
    </lineage>
</organism>
<dbReference type="GO" id="GO:0045454">
    <property type="term" value="P:cell redox homeostasis"/>
    <property type="evidence" value="ECO:0007669"/>
    <property type="project" value="TreeGrafter"/>
</dbReference>
<dbReference type="PROSITE" id="PS51257">
    <property type="entry name" value="PROKAR_LIPOPROTEIN"/>
    <property type="match status" value="1"/>
</dbReference>
<comment type="caution">
    <text evidence="2">The sequence shown here is derived from an EMBL/GenBank/DDBJ whole genome shotgun (WGS) entry which is preliminary data.</text>
</comment>
<dbReference type="EMBL" id="SGXA01000004">
    <property type="protein sequence ID" value="RZS67056.1"/>
    <property type="molecule type" value="Genomic_DNA"/>
</dbReference>
<dbReference type="OrthoDB" id="9811036at2"/>
<evidence type="ECO:0000313" key="3">
    <source>
        <dbReference type="Proteomes" id="UP000293874"/>
    </source>
</evidence>
<dbReference type="Gene3D" id="3.40.30.10">
    <property type="entry name" value="Glutaredoxin"/>
    <property type="match status" value="1"/>
</dbReference>
<name>A0A4Q7MFU5_9BACT</name>
<sequence>MQTLKLAFLFSWLTIFSCAQRPKEEKAKLNWLSLEDVTAKMQQEKRPVLIDLYTDWCGWCKVMDKRTYSNKQVSDYVTSKFYPVKIDAESKKTFTWKGKEYNFNKNARAHDFAIWLTNGQLSYPTTVFIPVDGDPQAIPGFLAPNELELLVKYFGEGNDKKISFDKWHKEFKSSW</sequence>
<keyword evidence="3" id="KW-1185">Reference proteome</keyword>
<dbReference type="AlphaFoldDB" id="A0A4Q7MFU5"/>
<proteinExistence type="predicted"/>
<dbReference type="InterPro" id="IPR017937">
    <property type="entry name" value="Thioredoxin_CS"/>
</dbReference>
<gene>
    <name evidence="2" type="ORF">EV199_5440</name>
</gene>
<protein>
    <submittedName>
        <fullName evidence="2">Thioredoxin-like protein</fullName>
    </submittedName>
</protein>
<evidence type="ECO:0000313" key="2">
    <source>
        <dbReference type="EMBL" id="RZS67056.1"/>
    </source>
</evidence>
<dbReference type="PANTHER" id="PTHR32234:SF0">
    <property type="entry name" value="THIOL:DISULFIDE INTERCHANGE PROTEIN DSBD"/>
    <property type="match status" value="1"/>
</dbReference>
<reference evidence="2 3" key="1">
    <citation type="submission" date="2019-02" db="EMBL/GenBank/DDBJ databases">
        <title>Genomic Encyclopedia of Type Strains, Phase IV (KMG-IV): sequencing the most valuable type-strain genomes for metagenomic binning, comparative biology and taxonomic classification.</title>
        <authorList>
            <person name="Goeker M."/>
        </authorList>
    </citation>
    <scope>NUCLEOTIDE SEQUENCE [LARGE SCALE GENOMIC DNA]</scope>
    <source>
        <strain evidence="2 3">DSM 18116</strain>
    </source>
</reference>
<dbReference type="RefSeq" id="WP_130543938.1">
    <property type="nucleotide sequence ID" value="NZ_CP042431.1"/>
</dbReference>
<dbReference type="Pfam" id="PF13899">
    <property type="entry name" value="Thioredoxin_7"/>
    <property type="match status" value="1"/>
</dbReference>
<dbReference type="SUPFAM" id="SSF52833">
    <property type="entry name" value="Thioredoxin-like"/>
    <property type="match status" value="1"/>
</dbReference>
<dbReference type="InterPro" id="IPR036249">
    <property type="entry name" value="Thioredoxin-like_sf"/>
</dbReference>
<accession>A0A4Q7MFU5</accession>
<evidence type="ECO:0000256" key="1">
    <source>
        <dbReference type="ARBA" id="ARBA00023284"/>
    </source>
</evidence>
<dbReference type="GO" id="GO:0015035">
    <property type="term" value="F:protein-disulfide reductase activity"/>
    <property type="evidence" value="ECO:0007669"/>
    <property type="project" value="TreeGrafter"/>
</dbReference>
<dbReference type="PANTHER" id="PTHR32234">
    <property type="entry name" value="THIOL:DISULFIDE INTERCHANGE PROTEIN DSBD"/>
    <property type="match status" value="1"/>
</dbReference>
<dbReference type="PROSITE" id="PS00194">
    <property type="entry name" value="THIOREDOXIN_1"/>
    <property type="match status" value="1"/>
</dbReference>
<keyword evidence="1" id="KW-0676">Redox-active center</keyword>